<dbReference type="Proteomes" id="UP001642502">
    <property type="component" value="Unassembled WGS sequence"/>
</dbReference>
<gene>
    <name evidence="2" type="ORF">SEPCBS119000_006553</name>
</gene>
<dbReference type="InterPro" id="IPR021858">
    <property type="entry name" value="Fun_TF"/>
</dbReference>
<dbReference type="InterPro" id="IPR053175">
    <property type="entry name" value="DHMBA_Reg_Transcription_Factor"/>
</dbReference>
<dbReference type="PANTHER" id="PTHR38791">
    <property type="entry name" value="ZN(II)2CYS6 TRANSCRIPTION FACTOR (EUROFUNG)-RELATED-RELATED"/>
    <property type="match status" value="1"/>
</dbReference>
<keyword evidence="1" id="KW-0539">Nucleus</keyword>
<evidence type="ECO:0000256" key="1">
    <source>
        <dbReference type="ARBA" id="ARBA00023242"/>
    </source>
</evidence>
<sequence length="587" mass="65610">IKGKSIQHSSTHDQCFISESKSLQNSRRLPKLTSTPFAQQQQQETIFNQEQQIIVANAEISAVSTTSEGWPHLPMIARMYSIEPEYQERGIAFFISQYVTVDNNVSHQRFDFLYDVWTPKAPFSESQIDSVMASMTAVGLVGISQLTYSKEVIESARKSYGTALCLTNAALRDREEAVQDKTMLSILILGVYEMMAEPGLETMRTWQNHLNGAVELSKLRGAGQFRTRAGMRMFNMLCESVTLSCVQKQIPMPPGMVTLQEELLSTSLINHGPGEFGKIDLSKPVFELVQACHDLRMAGLSNNIDVLLGRLNQIEAGFNKPLSTFAKDCQYKELRVRRAHNSVFYDVCHVYSSIAMLSAWNWLRTGRILVLETILAAIQRYYPDPGEHGERVPAQYMNVFQQACSNLDSVYFAIVASMPQQCGLLDPTHPCFESLRAMPVAEHLLLSQEGGRAARPPVQSLNLVAGSIQTPLPEAGDMLSHTRAFCEDDDEKFSDVGGPSLKNPTRARSMEEEAERFMLLASATNPAVWPLFAVGVGSVCSPQLREYVVAQLCTIFDETGLRQAWSVASIVREQKSIESPWKKLYLR</sequence>
<protein>
    <submittedName>
        <fullName evidence="2">Uncharacterized protein</fullName>
    </submittedName>
</protein>
<name>A0ABP0E6S3_9PEZI</name>
<dbReference type="EMBL" id="CAWUON010000183">
    <property type="protein sequence ID" value="CAK7275157.1"/>
    <property type="molecule type" value="Genomic_DNA"/>
</dbReference>
<evidence type="ECO:0000313" key="3">
    <source>
        <dbReference type="Proteomes" id="UP001642502"/>
    </source>
</evidence>
<proteinExistence type="predicted"/>
<dbReference type="Pfam" id="PF11951">
    <property type="entry name" value="Fungal_trans_2"/>
    <property type="match status" value="1"/>
</dbReference>
<reference evidence="2 3" key="1">
    <citation type="submission" date="2024-01" db="EMBL/GenBank/DDBJ databases">
        <authorList>
            <person name="Allen C."/>
            <person name="Tagirdzhanova G."/>
        </authorList>
    </citation>
    <scope>NUCLEOTIDE SEQUENCE [LARGE SCALE GENOMIC DNA]</scope>
    <source>
        <strain evidence="2 3">CBS 119000</strain>
    </source>
</reference>
<dbReference type="PANTHER" id="PTHR38791:SF5">
    <property type="entry name" value="TRANSCRIPTION FACTOR DBAG-RELATED"/>
    <property type="match status" value="1"/>
</dbReference>
<organism evidence="2 3">
    <name type="scientific">Sporothrix epigloea</name>
    <dbReference type="NCBI Taxonomy" id="1892477"/>
    <lineage>
        <taxon>Eukaryota</taxon>
        <taxon>Fungi</taxon>
        <taxon>Dikarya</taxon>
        <taxon>Ascomycota</taxon>
        <taxon>Pezizomycotina</taxon>
        <taxon>Sordariomycetes</taxon>
        <taxon>Sordariomycetidae</taxon>
        <taxon>Ophiostomatales</taxon>
        <taxon>Ophiostomataceae</taxon>
        <taxon>Sporothrix</taxon>
    </lineage>
</organism>
<feature type="non-terminal residue" evidence="2">
    <location>
        <position position="1"/>
    </location>
</feature>
<evidence type="ECO:0000313" key="2">
    <source>
        <dbReference type="EMBL" id="CAK7275157.1"/>
    </source>
</evidence>
<accession>A0ABP0E6S3</accession>
<keyword evidence="3" id="KW-1185">Reference proteome</keyword>
<comment type="caution">
    <text evidence="2">The sequence shown here is derived from an EMBL/GenBank/DDBJ whole genome shotgun (WGS) entry which is preliminary data.</text>
</comment>